<dbReference type="InterPro" id="IPR008927">
    <property type="entry name" value="6-PGluconate_DH-like_C_sf"/>
</dbReference>
<dbReference type="EMBL" id="JAEDXU010000013">
    <property type="protein sequence ID" value="MBP1048128.1"/>
    <property type="molecule type" value="Genomic_DNA"/>
</dbReference>
<dbReference type="InterPro" id="IPR015815">
    <property type="entry name" value="HIBADH-related"/>
</dbReference>
<dbReference type="RefSeq" id="WP_209558905.1">
    <property type="nucleotide sequence ID" value="NZ_JAEDXU010000013.1"/>
</dbReference>
<evidence type="ECO:0000256" key="3">
    <source>
        <dbReference type="ARBA" id="ARBA00023027"/>
    </source>
</evidence>
<dbReference type="InterPro" id="IPR013328">
    <property type="entry name" value="6PGD_dom2"/>
</dbReference>
<evidence type="ECO:0000259" key="4">
    <source>
        <dbReference type="Pfam" id="PF03446"/>
    </source>
</evidence>
<organism evidence="6 7">
    <name type="scientific">Enterococcus larvae</name>
    <dbReference type="NCBI Taxonomy" id="2794352"/>
    <lineage>
        <taxon>Bacteria</taxon>
        <taxon>Bacillati</taxon>
        <taxon>Bacillota</taxon>
        <taxon>Bacilli</taxon>
        <taxon>Lactobacillales</taxon>
        <taxon>Enterococcaceae</taxon>
        <taxon>Enterococcus</taxon>
    </lineage>
</organism>
<dbReference type="Pfam" id="PF14833">
    <property type="entry name" value="NAD_binding_11"/>
    <property type="match status" value="1"/>
</dbReference>
<dbReference type="Proteomes" id="UP000673375">
    <property type="component" value="Unassembled WGS sequence"/>
</dbReference>
<evidence type="ECO:0000313" key="7">
    <source>
        <dbReference type="Proteomes" id="UP000673375"/>
    </source>
</evidence>
<dbReference type="Gene3D" id="1.10.1040.10">
    <property type="entry name" value="N-(1-d-carboxylethyl)-l-norvaline Dehydrogenase, domain 2"/>
    <property type="match status" value="1"/>
</dbReference>
<evidence type="ECO:0000256" key="1">
    <source>
        <dbReference type="ARBA" id="ARBA00009080"/>
    </source>
</evidence>
<proteinExistence type="inferred from homology"/>
<dbReference type="SUPFAM" id="SSF51735">
    <property type="entry name" value="NAD(P)-binding Rossmann-fold domains"/>
    <property type="match status" value="1"/>
</dbReference>
<evidence type="ECO:0000313" key="6">
    <source>
        <dbReference type="EMBL" id="MBP1048128.1"/>
    </source>
</evidence>
<dbReference type="SUPFAM" id="SSF48179">
    <property type="entry name" value="6-phosphogluconate dehydrogenase C-terminal domain-like"/>
    <property type="match status" value="1"/>
</dbReference>
<name>A0ABS4CPL7_9ENTE</name>
<dbReference type="PANTHER" id="PTHR43060:SF15">
    <property type="entry name" value="3-HYDROXYISOBUTYRATE DEHYDROGENASE-LIKE 1, MITOCHONDRIAL-RELATED"/>
    <property type="match status" value="1"/>
</dbReference>
<dbReference type="Pfam" id="PF03446">
    <property type="entry name" value="NAD_binding_2"/>
    <property type="match status" value="1"/>
</dbReference>
<comment type="caution">
    <text evidence="6">The sequence shown here is derived from an EMBL/GenBank/DDBJ whole genome shotgun (WGS) entry which is preliminary data.</text>
</comment>
<dbReference type="InterPro" id="IPR036291">
    <property type="entry name" value="NAD(P)-bd_dom_sf"/>
</dbReference>
<dbReference type="InterPro" id="IPR029154">
    <property type="entry name" value="HIBADH-like_NADP-bd"/>
</dbReference>
<sequence length="314" mass="34012">MLKPLFVVYTINKGFLFLSERDAAMKKIGFIGIGVMGHSIVENMMKHGLKVNVYNRTKSKTDELVRQGAAWQDTPEAITEASDIIFTMVGFPQDVEAVYFGKQGIFKADITEKLLVDLTTSTPSLAVRIAKEAEKQGASALDAPVSGGDLGAKNGTLTIMVGGDTAAYQTAVPVFETFGKTFNLHGTAGKGQHTKMANQIMIAGTMTGMTEMLVYAEKAGLDMEKVIDTLGGGSASNWSMNNYGPRILKADYSPGFFVKHFIKDLRIALDEAKSMGIDLPSTKLAEELYSRLAEKGFENDGTQALIKLWWGAEG</sequence>
<feature type="domain" description="3-hydroxyisobutyrate dehydrogenase-like NAD-binding" evidence="5">
    <location>
        <begin position="189"/>
        <end position="308"/>
    </location>
</feature>
<dbReference type="Gene3D" id="3.40.50.720">
    <property type="entry name" value="NAD(P)-binding Rossmann-like Domain"/>
    <property type="match status" value="1"/>
</dbReference>
<comment type="similarity">
    <text evidence="1">Belongs to the HIBADH-related family.</text>
</comment>
<gene>
    <name evidence="6" type="ORF">I6N96_17690</name>
</gene>
<reference evidence="6 7" key="1">
    <citation type="submission" date="2020-12" db="EMBL/GenBank/DDBJ databases">
        <title>Vagococcus allomyrinae sp. nov. and Enterococcus lavae sp. nov., isolated from the larvae of Allomyrina dichotoma.</title>
        <authorList>
            <person name="Lee S.D."/>
        </authorList>
    </citation>
    <scope>NUCLEOTIDE SEQUENCE [LARGE SCALE GENOMIC DNA]</scope>
    <source>
        <strain evidence="6 7">BWM-S5</strain>
    </source>
</reference>
<evidence type="ECO:0000256" key="2">
    <source>
        <dbReference type="ARBA" id="ARBA00023002"/>
    </source>
</evidence>
<keyword evidence="2" id="KW-0560">Oxidoreductase</keyword>
<dbReference type="InterPro" id="IPR006115">
    <property type="entry name" value="6PGDH_NADP-bd"/>
</dbReference>
<keyword evidence="7" id="KW-1185">Reference proteome</keyword>
<keyword evidence="3" id="KW-0520">NAD</keyword>
<dbReference type="PANTHER" id="PTHR43060">
    <property type="entry name" value="3-HYDROXYISOBUTYRATE DEHYDROGENASE-LIKE 1, MITOCHONDRIAL-RELATED"/>
    <property type="match status" value="1"/>
</dbReference>
<dbReference type="PIRSF" id="PIRSF000103">
    <property type="entry name" value="HIBADH"/>
    <property type="match status" value="1"/>
</dbReference>
<feature type="domain" description="6-phosphogluconate dehydrogenase NADP-binding" evidence="4">
    <location>
        <begin position="27"/>
        <end position="183"/>
    </location>
</feature>
<accession>A0ABS4CPL7</accession>
<evidence type="ECO:0000259" key="5">
    <source>
        <dbReference type="Pfam" id="PF14833"/>
    </source>
</evidence>
<protein>
    <submittedName>
        <fullName evidence="6">NAD(P)-dependent oxidoreductase</fullName>
    </submittedName>
</protein>